<feature type="domain" description="Putative auto-transporter adhesin head GIN" evidence="1">
    <location>
        <begin position="154"/>
        <end position="262"/>
    </location>
</feature>
<dbReference type="Proteomes" id="UP001524547">
    <property type="component" value="Unassembled WGS sequence"/>
</dbReference>
<gene>
    <name evidence="2" type="ORF">NFI88_02725</name>
</gene>
<keyword evidence="3" id="KW-1185">Reference proteome</keyword>
<name>A0ABT1VTT8_9PROT</name>
<protein>
    <submittedName>
        <fullName evidence="2">DUF2807 domain-containing protein</fullName>
    </submittedName>
</protein>
<accession>A0ABT1VTT8</accession>
<dbReference type="Pfam" id="PF10988">
    <property type="entry name" value="DUF2807"/>
    <property type="match status" value="1"/>
</dbReference>
<evidence type="ECO:0000313" key="3">
    <source>
        <dbReference type="Proteomes" id="UP001524547"/>
    </source>
</evidence>
<dbReference type="InterPro" id="IPR021255">
    <property type="entry name" value="DUF2807"/>
</dbReference>
<dbReference type="Gene3D" id="2.160.20.120">
    <property type="match status" value="1"/>
</dbReference>
<reference evidence="2 3" key="1">
    <citation type="submission" date="2022-06" db="EMBL/GenBank/DDBJ databases">
        <title>Rhizosaccharibacter gen. nov. sp. nov. KSS12, endophytic bacteria isolated from sugarcane.</title>
        <authorList>
            <person name="Pitiwittayakul N."/>
        </authorList>
    </citation>
    <scope>NUCLEOTIDE SEQUENCE [LARGE SCALE GENOMIC DNA]</scope>
    <source>
        <strain evidence="2 3">KSS12</strain>
    </source>
</reference>
<dbReference type="EMBL" id="JAMZEJ010000002">
    <property type="protein sequence ID" value="MCQ8239755.1"/>
    <property type="molecule type" value="Genomic_DNA"/>
</dbReference>
<evidence type="ECO:0000259" key="1">
    <source>
        <dbReference type="Pfam" id="PF10988"/>
    </source>
</evidence>
<comment type="caution">
    <text evidence="2">The sequence shown here is derived from an EMBL/GenBank/DDBJ whole genome shotgun (WGS) entry which is preliminary data.</text>
</comment>
<proteinExistence type="predicted"/>
<sequence>MIRFVLIPLPLLVLFAVPVAPTPAWSADRMETLSGRSLQISGPCARSVTIRPDPTAHESVRVLARADNPAELDQLRFRADGVARIDVPAPRCWRPDGQTSFSPTLDITVTVPTRMALAIAESGTGRYDIGDVGGPLSLDGGGAVVIRDEHVDGLDAELSGQVDLSLQKLTGNASIVMSGSGRTTLDQVDLSRFDLSLSGSGQVEVGSGTVAHAKIDASGVGRVRVVATVGDADTDVSGAVSVRFARVTGQLHREQSGLGSVSVAP</sequence>
<evidence type="ECO:0000313" key="2">
    <source>
        <dbReference type="EMBL" id="MCQ8239755.1"/>
    </source>
</evidence>
<organism evidence="2 3">
    <name type="scientific">Rhizosaccharibacter radicis</name>
    <dbReference type="NCBI Taxonomy" id="2782605"/>
    <lineage>
        <taxon>Bacteria</taxon>
        <taxon>Pseudomonadati</taxon>
        <taxon>Pseudomonadota</taxon>
        <taxon>Alphaproteobacteria</taxon>
        <taxon>Acetobacterales</taxon>
        <taxon>Acetobacteraceae</taxon>
        <taxon>Rhizosaccharibacter</taxon>
    </lineage>
</organism>
<dbReference type="RefSeq" id="WP_422918505.1">
    <property type="nucleotide sequence ID" value="NZ_JAMZEJ010000002.1"/>
</dbReference>